<organism evidence="3 4">
    <name type="scientific">Novosphingobium piscinae</name>
    <dbReference type="NCBI Taxonomy" id="1507448"/>
    <lineage>
        <taxon>Bacteria</taxon>
        <taxon>Pseudomonadati</taxon>
        <taxon>Pseudomonadota</taxon>
        <taxon>Alphaproteobacteria</taxon>
        <taxon>Sphingomonadales</taxon>
        <taxon>Sphingomonadaceae</taxon>
        <taxon>Novosphingobium</taxon>
    </lineage>
</organism>
<dbReference type="RefSeq" id="WP_185679157.1">
    <property type="nucleotide sequence ID" value="NZ_JACLAX010000007.1"/>
</dbReference>
<name>A0A7X1KQ05_9SPHN</name>
<dbReference type="InterPro" id="IPR023100">
    <property type="entry name" value="D-aminoacylase_insert_dom_sf"/>
</dbReference>
<keyword evidence="4" id="KW-1185">Reference proteome</keyword>
<dbReference type="Gene3D" id="3.30.1490.130">
    <property type="entry name" value="D-aminoacylase. Domain 3"/>
    <property type="match status" value="1"/>
</dbReference>
<evidence type="ECO:0000256" key="1">
    <source>
        <dbReference type="SAM" id="SignalP"/>
    </source>
</evidence>
<dbReference type="SUPFAM" id="SSF51556">
    <property type="entry name" value="Metallo-dependent hydrolases"/>
    <property type="match status" value="1"/>
</dbReference>
<dbReference type="NCBIfam" id="NF006560">
    <property type="entry name" value="PRK09061.1"/>
    <property type="match status" value="1"/>
</dbReference>
<gene>
    <name evidence="3" type="ORF">H7F53_09090</name>
</gene>
<dbReference type="Pfam" id="PF07969">
    <property type="entry name" value="Amidohydro_3"/>
    <property type="match status" value="1"/>
</dbReference>
<dbReference type="SUPFAM" id="SSF51338">
    <property type="entry name" value="Composite domain of metallo-dependent hydrolases"/>
    <property type="match status" value="1"/>
</dbReference>
<keyword evidence="1" id="KW-0732">Signal</keyword>
<feature type="chain" id="PRO_5031432826" evidence="1">
    <location>
        <begin position="26"/>
        <end position="494"/>
    </location>
</feature>
<comment type="caution">
    <text evidence="3">The sequence shown here is derived from an EMBL/GenBank/DDBJ whole genome shotgun (WGS) entry which is preliminary data.</text>
</comment>
<dbReference type="Gene3D" id="3.20.20.140">
    <property type="entry name" value="Metal-dependent hydrolases"/>
    <property type="match status" value="1"/>
</dbReference>
<proteinExistence type="predicted"/>
<evidence type="ECO:0000313" key="3">
    <source>
        <dbReference type="EMBL" id="MBC2669297.1"/>
    </source>
</evidence>
<reference evidence="3 4" key="1">
    <citation type="submission" date="2020-08" db="EMBL/GenBank/DDBJ databases">
        <title>The genome sequence of type strain Novosphingobium piscinae KCTC 42194.</title>
        <authorList>
            <person name="Liu Y."/>
        </authorList>
    </citation>
    <scope>NUCLEOTIDE SEQUENCE [LARGE SCALE GENOMIC DNA]</scope>
    <source>
        <strain evidence="3 4">KCTC 42194</strain>
    </source>
</reference>
<dbReference type="AlphaFoldDB" id="A0A7X1KQ05"/>
<dbReference type="InterPro" id="IPR011059">
    <property type="entry name" value="Metal-dep_hydrolase_composite"/>
</dbReference>
<dbReference type="Gene3D" id="2.30.40.10">
    <property type="entry name" value="Urease, subunit C, domain 1"/>
    <property type="match status" value="1"/>
</dbReference>
<dbReference type="InterPro" id="IPR032466">
    <property type="entry name" value="Metal_Hydrolase"/>
</dbReference>
<protein>
    <submittedName>
        <fullName evidence="3">Amidohydrolase family protein</fullName>
    </submittedName>
</protein>
<dbReference type="EMBL" id="JACLAX010000007">
    <property type="protein sequence ID" value="MBC2669297.1"/>
    <property type="molecule type" value="Genomic_DNA"/>
</dbReference>
<keyword evidence="3" id="KW-0378">Hydrolase</keyword>
<dbReference type="GO" id="GO:0016811">
    <property type="term" value="F:hydrolase activity, acting on carbon-nitrogen (but not peptide) bonds, in linear amides"/>
    <property type="evidence" value="ECO:0007669"/>
    <property type="project" value="InterPro"/>
</dbReference>
<dbReference type="PANTHER" id="PTHR11647:SF1">
    <property type="entry name" value="COLLAPSIN RESPONSE MEDIATOR PROTEIN"/>
    <property type="match status" value="1"/>
</dbReference>
<dbReference type="InterPro" id="IPR050378">
    <property type="entry name" value="Metallo-dep_Hydrolases_sf"/>
</dbReference>
<feature type="domain" description="Amidohydrolase 3" evidence="2">
    <location>
        <begin position="388"/>
        <end position="471"/>
    </location>
</feature>
<evidence type="ECO:0000313" key="4">
    <source>
        <dbReference type="Proteomes" id="UP000551327"/>
    </source>
</evidence>
<dbReference type="Proteomes" id="UP000551327">
    <property type="component" value="Unassembled WGS sequence"/>
</dbReference>
<evidence type="ECO:0000259" key="2">
    <source>
        <dbReference type="Pfam" id="PF07969"/>
    </source>
</evidence>
<sequence length="494" mass="52497">MPLKNRVAACLLASASILYAQPALANTVCDLVVSKGRVMDPASGRDEVTDLCVTNGKITAIAKSGLSGKRTINAAGHVVSPGFIDIHVHLTDDYSLSYLVRDGVTTALELEGGAYPLKPYYDQLARSAYMNYGASVSYAGARLAVQTGSTEGGRNRPGAEALGRQSISEEQQAQVNTLIESGLSEGGIGIGLGIEYIRGADQSEVYRLFKTAGRSKAIAFVHTREFTSADRGNMLNAVLEVMADAAATGAGVHICHVSSKGLGDTPIILEAIRDAKARGLDVSVEVPSYADAAGVIGSGLFDDGWQKRWNADYSSLELPSTGQRLTKEVFDDLRANRPQTRIQKHITPEWTVDAGMAEPGVIIASDAVRMDPGLSGDPRGSGTFSRTLGRYVRERKLLSLMDAIRRMALLPAQRLERMAPAMARKGRLQVGADADITIFDADKVIDQGTALTPAVAPLGIPFVIVNGQVVVDNGQLVSGTRPGRPILGTLRPVR</sequence>
<dbReference type="PANTHER" id="PTHR11647">
    <property type="entry name" value="HYDRANTOINASE/DIHYDROPYRIMIDINASE FAMILY MEMBER"/>
    <property type="match status" value="1"/>
</dbReference>
<accession>A0A7X1KQ05</accession>
<feature type="signal peptide" evidence="1">
    <location>
        <begin position="1"/>
        <end position="25"/>
    </location>
</feature>
<dbReference type="InterPro" id="IPR013108">
    <property type="entry name" value="Amidohydro_3"/>
</dbReference>